<feature type="domain" description="Cyanovirin-N" evidence="2">
    <location>
        <begin position="25"/>
        <end position="134"/>
    </location>
</feature>
<evidence type="ECO:0000313" key="4">
    <source>
        <dbReference type="Proteomes" id="UP001392437"/>
    </source>
</evidence>
<dbReference type="Proteomes" id="UP001392437">
    <property type="component" value="Unassembled WGS sequence"/>
</dbReference>
<feature type="signal peptide" evidence="1">
    <location>
        <begin position="1"/>
        <end position="21"/>
    </location>
</feature>
<dbReference type="InterPro" id="IPR011058">
    <property type="entry name" value="Cyanovirin-N"/>
</dbReference>
<protein>
    <recommendedName>
        <fullName evidence="2">Cyanovirin-N domain-containing protein</fullName>
    </recommendedName>
</protein>
<dbReference type="InterPro" id="IPR036673">
    <property type="entry name" value="Cyanovirin-N_sf"/>
</dbReference>
<dbReference type="AlphaFoldDB" id="A0AAW0R7F2"/>
<evidence type="ECO:0000259" key="2">
    <source>
        <dbReference type="SMART" id="SM01111"/>
    </source>
</evidence>
<evidence type="ECO:0000313" key="3">
    <source>
        <dbReference type="EMBL" id="KAK8129716.1"/>
    </source>
</evidence>
<evidence type="ECO:0000256" key="1">
    <source>
        <dbReference type="SAM" id="SignalP"/>
    </source>
</evidence>
<keyword evidence="1" id="KW-0732">Signal</keyword>
<accession>A0AAW0R7F2</accession>
<dbReference type="SMART" id="SM01111">
    <property type="entry name" value="CVNH"/>
    <property type="match status" value="1"/>
</dbReference>
<organism evidence="3 4">
    <name type="scientific">Apiospora kogelbergensis</name>
    <dbReference type="NCBI Taxonomy" id="1337665"/>
    <lineage>
        <taxon>Eukaryota</taxon>
        <taxon>Fungi</taxon>
        <taxon>Dikarya</taxon>
        <taxon>Ascomycota</taxon>
        <taxon>Pezizomycotina</taxon>
        <taxon>Sordariomycetes</taxon>
        <taxon>Xylariomycetidae</taxon>
        <taxon>Amphisphaeriales</taxon>
        <taxon>Apiosporaceae</taxon>
        <taxon>Apiospora</taxon>
    </lineage>
</organism>
<dbReference type="Gene3D" id="2.30.60.10">
    <property type="entry name" value="Cyanovirin-N"/>
    <property type="match status" value="1"/>
</dbReference>
<keyword evidence="4" id="KW-1185">Reference proteome</keyword>
<dbReference type="SUPFAM" id="SSF51322">
    <property type="entry name" value="Cyanovirin-N"/>
    <property type="match status" value="1"/>
</dbReference>
<sequence length="174" mass="18291">MAPSLLSFLTSALVACLLVLADSTPFDISCHTWSFNNTNTWLTALCDMKTGSVASSLKLDECYANYQGSLAPASMGGYNATCQNVHLANYLDSSQPKPQPILSADCSRGAGQSSQSNQVNIADVVENNNGVLQCLGNQGCYTCWDGCIGCKDTGGLNPPDIQHCNDCPAVGKAL</sequence>
<feature type="chain" id="PRO_5043855643" description="Cyanovirin-N domain-containing protein" evidence="1">
    <location>
        <begin position="22"/>
        <end position="174"/>
    </location>
</feature>
<reference evidence="3 4" key="1">
    <citation type="submission" date="2023-01" db="EMBL/GenBank/DDBJ databases">
        <title>Analysis of 21 Apiospora genomes using comparative genomics revels a genus with tremendous synthesis potential of carbohydrate active enzymes and secondary metabolites.</title>
        <authorList>
            <person name="Sorensen T."/>
        </authorList>
    </citation>
    <scope>NUCLEOTIDE SEQUENCE [LARGE SCALE GENOMIC DNA]</scope>
    <source>
        <strain evidence="3 4">CBS 117206</strain>
    </source>
</reference>
<dbReference type="Pfam" id="PF08881">
    <property type="entry name" value="CVNH"/>
    <property type="match status" value="1"/>
</dbReference>
<name>A0AAW0R7F2_9PEZI</name>
<gene>
    <name evidence="3" type="ORF">PG999_002096</name>
</gene>
<comment type="caution">
    <text evidence="3">The sequence shown here is derived from an EMBL/GenBank/DDBJ whole genome shotgun (WGS) entry which is preliminary data.</text>
</comment>
<dbReference type="EMBL" id="JAQQWP010000002">
    <property type="protein sequence ID" value="KAK8129716.1"/>
    <property type="molecule type" value="Genomic_DNA"/>
</dbReference>
<proteinExistence type="predicted"/>